<organism evidence="6 7">
    <name type="scientific">Trapa incisa</name>
    <dbReference type="NCBI Taxonomy" id="236973"/>
    <lineage>
        <taxon>Eukaryota</taxon>
        <taxon>Viridiplantae</taxon>
        <taxon>Streptophyta</taxon>
        <taxon>Embryophyta</taxon>
        <taxon>Tracheophyta</taxon>
        <taxon>Spermatophyta</taxon>
        <taxon>Magnoliopsida</taxon>
        <taxon>eudicotyledons</taxon>
        <taxon>Gunneridae</taxon>
        <taxon>Pentapetalae</taxon>
        <taxon>rosids</taxon>
        <taxon>malvids</taxon>
        <taxon>Myrtales</taxon>
        <taxon>Lythraceae</taxon>
        <taxon>Trapa</taxon>
    </lineage>
</organism>
<evidence type="ECO:0000256" key="4">
    <source>
        <dbReference type="ARBA" id="ARBA00023306"/>
    </source>
</evidence>
<evidence type="ECO:0000259" key="5">
    <source>
        <dbReference type="Pfam" id="PF02234"/>
    </source>
</evidence>
<dbReference type="InterPro" id="IPR003175">
    <property type="entry name" value="CDI_dom"/>
</dbReference>
<gene>
    <name evidence="6" type="ORF">SAY87_028455</name>
</gene>
<dbReference type="Pfam" id="PF02234">
    <property type="entry name" value="CDI"/>
    <property type="match status" value="1"/>
</dbReference>
<keyword evidence="7" id="KW-1185">Reference proteome</keyword>
<evidence type="ECO:0000256" key="3">
    <source>
        <dbReference type="ARBA" id="ARBA00023013"/>
    </source>
</evidence>
<keyword evidence="3" id="KW-0649">Protein kinase inhibitor</keyword>
<name>A0AAN7L243_9MYRT</name>
<comment type="subcellular location">
    <subcellularLocation>
        <location evidence="1">Nucleus</location>
        <location evidence="1">Nucleoplasm</location>
    </subcellularLocation>
</comment>
<dbReference type="InterPro" id="IPR044275">
    <property type="entry name" value="KRP"/>
</dbReference>
<evidence type="ECO:0000313" key="6">
    <source>
        <dbReference type="EMBL" id="KAK4773436.1"/>
    </source>
</evidence>
<dbReference type="GO" id="GO:0005654">
    <property type="term" value="C:nucleoplasm"/>
    <property type="evidence" value="ECO:0007669"/>
    <property type="project" value="UniProtKB-SubCell"/>
</dbReference>
<dbReference type="AlphaFoldDB" id="A0AAN7L243"/>
<dbReference type="GO" id="GO:0051726">
    <property type="term" value="P:regulation of cell cycle"/>
    <property type="evidence" value="ECO:0007669"/>
    <property type="project" value="InterPro"/>
</dbReference>
<evidence type="ECO:0000313" key="7">
    <source>
        <dbReference type="Proteomes" id="UP001345219"/>
    </source>
</evidence>
<dbReference type="EMBL" id="JAXIOK010000004">
    <property type="protein sequence ID" value="KAK4773436.1"/>
    <property type="molecule type" value="Genomic_DNA"/>
</dbReference>
<dbReference type="InterPro" id="IPR044898">
    <property type="entry name" value="CDI_dom_sf"/>
</dbReference>
<proteinExistence type="inferred from homology"/>
<protein>
    <recommendedName>
        <fullName evidence="5">Cyclin-dependent kinase inhibitor domain-containing protein</fullName>
    </recommendedName>
</protein>
<comment type="caution">
    <text evidence="6">The sequence shown here is derived from an EMBL/GenBank/DDBJ whole genome shotgun (WGS) entry which is preliminary data.</text>
</comment>
<comment type="similarity">
    <text evidence="2">Belongs to the CDI family. ICK/KRP subfamily.</text>
</comment>
<reference evidence="6 7" key="1">
    <citation type="journal article" date="2023" name="Hortic Res">
        <title>Pangenome of water caltrop reveals structural variations and asymmetric subgenome divergence after allopolyploidization.</title>
        <authorList>
            <person name="Zhang X."/>
            <person name="Chen Y."/>
            <person name="Wang L."/>
            <person name="Yuan Y."/>
            <person name="Fang M."/>
            <person name="Shi L."/>
            <person name="Lu R."/>
            <person name="Comes H.P."/>
            <person name="Ma Y."/>
            <person name="Chen Y."/>
            <person name="Huang G."/>
            <person name="Zhou Y."/>
            <person name="Zheng Z."/>
            <person name="Qiu Y."/>
        </authorList>
    </citation>
    <scope>NUCLEOTIDE SEQUENCE [LARGE SCALE GENOMIC DNA]</scope>
    <source>
        <tissue evidence="6">Roots</tissue>
    </source>
</reference>
<feature type="domain" description="Cyclin-dependent kinase inhibitor" evidence="5">
    <location>
        <begin position="63"/>
        <end position="107"/>
    </location>
</feature>
<dbReference type="Gene3D" id="4.10.365.10">
    <property type="entry name" value="p27"/>
    <property type="match status" value="1"/>
</dbReference>
<accession>A0AAN7L243</accession>
<keyword evidence="4" id="KW-0131">Cell cycle</keyword>
<evidence type="ECO:0000256" key="1">
    <source>
        <dbReference type="ARBA" id="ARBA00004642"/>
    </source>
</evidence>
<dbReference type="GO" id="GO:0004861">
    <property type="term" value="F:cyclin-dependent protein serine/threonine kinase inhibitor activity"/>
    <property type="evidence" value="ECO:0007669"/>
    <property type="project" value="InterPro"/>
</dbReference>
<dbReference type="PANTHER" id="PTHR46776">
    <property type="entry name" value="CYCLIN-DEPENDENT KINASE INHIBITOR 4-RELATED"/>
    <property type="match status" value="1"/>
</dbReference>
<evidence type="ECO:0000256" key="2">
    <source>
        <dbReference type="ARBA" id="ARBA00010274"/>
    </source>
</evidence>
<sequence length="109" mass="12351">MGSLRLARESPSTQARLQLPRWTAKRCRVAAEDITQGRVEAERRASSTMTSRLVAGDGIFPGSPTAHELEEFFASAEQEQCMLFMEKYNFDVLTDTPLPGRFQWVRLSQ</sequence>
<dbReference type="Proteomes" id="UP001345219">
    <property type="component" value="Chromosome 22"/>
</dbReference>